<dbReference type="EMBL" id="VYQA01000009">
    <property type="protein sequence ID" value="KAA9028911.1"/>
    <property type="molecule type" value="Genomic_DNA"/>
</dbReference>
<reference evidence="5 6" key="1">
    <citation type="submission" date="2019-09" db="EMBL/GenBank/DDBJ databases">
        <authorList>
            <person name="Feng G."/>
        </authorList>
    </citation>
    <scope>NUCLEOTIDE SEQUENCE [LARGE SCALE GENOMIC DNA]</scope>
    <source>
        <strain evidence="4 5">KACC 19283</strain>
        <strain evidence="3 6">KACC 19284</strain>
    </source>
</reference>
<feature type="transmembrane region" description="Helical" evidence="1">
    <location>
        <begin position="91"/>
        <end position="117"/>
    </location>
</feature>
<feature type="transmembrane region" description="Helical" evidence="1">
    <location>
        <begin position="28"/>
        <end position="46"/>
    </location>
</feature>
<evidence type="ECO:0000259" key="2">
    <source>
        <dbReference type="Pfam" id="PF10110"/>
    </source>
</evidence>
<organism evidence="4 5">
    <name type="scientific">Sphingobium limneticum</name>
    <dbReference type="NCBI Taxonomy" id="1007511"/>
    <lineage>
        <taxon>Bacteria</taxon>
        <taxon>Pseudomonadati</taxon>
        <taxon>Pseudomonadota</taxon>
        <taxon>Alphaproteobacteria</taxon>
        <taxon>Sphingomonadales</taxon>
        <taxon>Sphingomonadaceae</taxon>
        <taxon>Sphingobium</taxon>
    </lineage>
</organism>
<evidence type="ECO:0000313" key="6">
    <source>
        <dbReference type="Proteomes" id="UP000326364"/>
    </source>
</evidence>
<dbReference type="Proteomes" id="UP000325933">
    <property type="component" value="Unassembled WGS sequence"/>
</dbReference>
<gene>
    <name evidence="4" type="ORF">F4U95_13385</name>
    <name evidence="3" type="ORF">F4U96_12255</name>
</gene>
<feature type="transmembrane region" description="Helical" evidence="1">
    <location>
        <begin position="185"/>
        <end position="209"/>
    </location>
</feature>
<dbReference type="Pfam" id="PF10110">
    <property type="entry name" value="GPDPase_memb"/>
    <property type="match status" value="1"/>
</dbReference>
<sequence>MSDAAQRLDIGGTLSAAMVAITDNIGRYGAMALVMAALGGAVDTYAPRAGNMIGNVALFFLSVLAVFHTLQARLPGVAIRPRFGAAFGFSLLTNLAVIFGLLLLIVPGLMMLARWAVGLPALLREDLSVSEAMGRSSQLTQGNRWRILGLGLLIWTPFLIVMILVGGLISVMIGDQSLDSLPFNMLVNLMAAGATILSGICWTLAYLTLSGDADESALADIFA</sequence>
<comment type="caution">
    <text evidence="4">The sequence shown here is derived from an EMBL/GenBank/DDBJ whole genome shotgun (WGS) entry which is preliminary data.</text>
</comment>
<dbReference type="InterPro" id="IPR018476">
    <property type="entry name" value="GlyceroP-diester-Pdiesterase_M"/>
</dbReference>
<keyword evidence="1" id="KW-1133">Transmembrane helix</keyword>
<evidence type="ECO:0000256" key="1">
    <source>
        <dbReference type="SAM" id="Phobius"/>
    </source>
</evidence>
<evidence type="ECO:0000313" key="5">
    <source>
        <dbReference type="Proteomes" id="UP000325933"/>
    </source>
</evidence>
<dbReference type="AlphaFoldDB" id="A0A5J5I2E0"/>
<feature type="transmembrane region" description="Helical" evidence="1">
    <location>
        <begin position="147"/>
        <end position="173"/>
    </location>
</feature>
<feature type="transmembrane region" description="Helical" evidence="1">
    <location>
        <begin position="52"/>
        <end position="70"/>
    </location>
</feature>
<dbReference type="Proteomes" id="UP000326364">
    <property type="component" value="Unassembled WGS sequence"/>
</dbReference>
<name>A0A5J5I2E0_9SPHN</name>
<evidence type="ECO:0000313" key="4">
    <source>
        <dbReference type="EMBL" id="KAA9028911.1"/>
    </source>
</evidence>
<accession>A0A5J5I2E0</accession>
<keyword evidence="1" id="KW-0812">Transmembrane</keyword>
<keyword evidence="1" id="KW-0472">Membrane</keyword>
<dbReference type="EMBL" id="VYQB01000008">
    <property type="protein sequence ID" value="KAA9016341.1"/>
    <property type="molecule type" value="Genomic_DNA"/>
</dbReference>
<dbReference type="RefSeq" id="WP_150426010.1">
    <property type="nucleotide sequence ID" value="NZ_VYQA01000009.1"/>
</dbReference>
<protein>
    <recommendedName>
        <fullName evidence="2">Glycerophosphoryl diester phosphodiesterase membrane domain-containing protein</fullName>
    </recommendedName>
</protein>
<proteinExistence type="predicted"/>
<keyword evidence="6" id="KW-1185">Reference proteome</keyword>
<feature type="domain" description="Glycerophosphoryl diester phosphodiesterase membrane" evidence="2">
    <location>
        <begin position="95"/>
        <end position="179"/>
    </location>
</feature>
<evidence type="ECO:0000313" key="3">
    <source>
        <dbReference type="EMBL" id="KAA9016341.1"/>
    </source>
</evidence>